<dbReference type="Pfam" id="PF05593">
    <property type="entry name" value="RHS_repeat"/>
    <property type="match status" value="1"/>
</dbReference>
<organism evidence="1 2">
    <name type="scientific">Kitasatospora acidiphila</name>
    <dbReference type="NCBI Taxonomy" id="2567942"/>
    <lineage>
        <taxon>Bacteria</taxon>
        <taxon>Bacillati</taxon>
        <taxon>Actinomycetota</taxon>
        <taxon>Actinomycetes</taxon>
        <taxon>Kitasatosporales</taxon>
        <taxon>Streptomycetaceae</taxon>
        <taxon>Kitasatospora</taxon>
    </lineage>
</organism>
<evidence type="ECO:0008006" key="3">
    <source>
        <dbReference type="Google" id="ProtNLM"/>
    </source>
</evidence>
<keyword evidence="2" id="KW-1185">Reference proteome</keyword>
<name>A0A540WBP3_9ACTN</name>
<dbReference type="PANTHER" id="PTHR32305:SF17">
    <property type="entry name" value="TRNA NUCLEASE WAPA"/>
    <property type="match status" value="1"/>
</dbReference>
<proteinExistence type="predicted"/>
<dbReference type="OrthoDB" id="291011at2"/>
<dbReference type="InterPro" id="IPR006530">
    <property type="entry name" value="YD"/>
</dbReference>
<dbReference type="PANTHER" id="PTHR32305">
    <property type="match status" value="1"/>
</dbReference>
<evidence type="ECO:0000313" key="2">
    <source>
        <dbReference type="Proteomes" id="UP000319103"/>
    </source>
</evidence>
<gene>
    <name evidence="1" type="ORF">E6W39_34665</name>
</gene>
<sequence length="197" mass="21016">MWCWLTAYPGADRTDATPPQGGVLTSTFTDARGRVSALWQYQSSTVTGNASDADVTSYQYTLSGQPAGRTDAAGNAWTYTYDLLGRQTKASDPDTGTTQTFYDANSRVDHTIDAKGNTLAYTYDLLGRKTGMYNGSIAPANELASWTYDTLDKGQSTSSTRYVGGAGGQAYTSAITAYDNAYRALGTSVTIPPAKAR</sequence>
<dbReference type="Gene3D" id="2.180.10.10">
    <property type="entry name" value="RHS repeat-associated core"/>
    <property type="match status" value="1"/>
</dbReference>
<dbReference type="InterPro" id="IPR050708">
    <property type="entry name" value="T6SS_VgrG/RHS"/>
</dbReference>
<dbReference type="EMBL" id="VIGB01000003">
    <property type="protein sequence ID" value="TQF06413.1"/>
    <property type="molecule type" value="Genomic_DNA"/>
</dbReference>
<accession>A0A540WBP3</accession>
<protein>
    <recommendedName>
        <fullName evidence="3">YD repeat-containing protein</fullName>
    </recommendedName>
</protein>
<reference evidence="1 2" key="1">
    <citation type="submission" date="2019-06" db="EMBL/GenBank/DDBJ databases">
        <title>Description of Kitasatospora acidophila sp. nov. isolated from pine grove soil, and reclassification of Streptomyces novaecaesareae to Kitasatospora novaeceasareae comb. nov.</title>
        <authorList>
            <person name="Kim M.J."/>
        </authorList>
    </citation>
    <scope>NUCLEOTIDE SEQUENCE [LARGE SCALE GENOMIC DNA]</scope>
    <source>
        <strain evidence="1 2">MMS16-CNU292</strain>
    </source>
</reference>
<evidence type="ECO:0000313" key="1">
    <source>
        <dbReference type="EMBL" id="TQF06413.1"/>
    </source>
</evidence>
<dbReference type="NCBIfam" id="TIGR01643">
    <property type="entry name" value="YD_repeat_2x"/>
    <property type="match status" value="2"/>
</dbReference>
<dbReference type="AlphaFoldDB" id="A0A540WBP3"/>
<dbReference type="InterPro" id="IPR031325">
    <property type="entry name" value="RHS_repeat"/>
</dbReference>
<dbReference type="Proteomes" id="UP000319103">
    <property type="component" value="Unassembled WGS sequence"/>
</dbReference>
<comment type="caution">
    <text evidence="1">The sequence shown here is derived from an EMBL/GenBank/DDBJ whole genome shotgun (WGS) entry which is preliminary data.</text>
</comment>